<dbReference type="Proteomes" id="UP000275078">
    <property type="component" value="Unassembled WGS sequence"/>
</dbReference>
<reference evidence="2 3" key="1">
    <citation type="journal article" date="2018" name="Nat. Ecol. Evol.">
        <title>Pezizomycetes genomes reveal the molecular basis of ectomycorrhizal truffle lifestyle.</title>
        <authorList>
            <person name="Murat C."/>
            <person name="Payen T."/>
            <person name="Noel B."/>
            <person name="Kuo A."/>
            <person name="Morin E."/>
            <person name="Chen J."/>
            <person name="Kohler A."/>
            <person name="Krizsan K."/>
            <person name="Balestrini R."/>
            <person name="Da Silva C."/>
            <person name="Montanini B."/>
            <person name="Hainaut M."/>
            <person name="Levati E."/>
            <person name="Barry K.W."/>
            <person name="Belfiori B."/>
            <person name="Cichocki N."/>
            <person name="Clum A."/>
            <person name="Dockter R.B."/>
            <person name="Fauchery L."/>
            <person name="Guy J."/>
            <person name="Iotti M."/>
            <person name="Le Tacon F."/>
            <person name="Lindquist E.A."/>
            <person name="Lipzen A."/>
            <person name="Malagnac F."/>
            <person name="Mello A."/>
            <person name="Molinier V."/>
            <person name="Miyauchi S."/>
            <person name="Poulain J."/>
            <person name="Riccioni C."/>
            <person name="Rubini A."/>
            <person name="Sitrit Y."/>
            <person name="Splivallo R."/>
            <person name="Traeger S."/>
            <person name="Wang M."/>
            <person name="Zifcakova L."/>
            <person name="Wipf D."/>
            <person name="Zambonelli A."/>
            <person name="Paolocci F."/>
            <person name="Nowrousian M."/>
            <person name="Ottonello S."/>
            <person name="Baldrian P."/>
            <person name="Spatafora J.W."/>
            <person name="Henrissat B."/>
            <person name="Nagy L.G."/>
            <person name="Aury J.M."/>
            <person name="Wincker P."/>
            <person name="Grigoriev I.V."/>
            <person name="Bonfante P."/>
            <person name="Martin F.M."/>
        </authorList>
    </citation>
    <scope>NUCLEOTIDE SEQUENCE [LARGE SCALE GENOMIC DNA]</scope>
    <source>
        <strain evidence="2 3">RN42</strain>
    </source>
</reference>
<accession>A0A3N4ILH1</accession>
<dbReference type="AlphaFoldDB" id="A0A3N4ILH1"/>
<keyword evidence="3" id="KW-1185">Reference proteome</keyword>
<gene>
    <name evidence="2" type="ORF">BJ508DRAFT_119503</name>
</gene>
<sequence>MFTTEYTTKVYDARLPSRRTPLRHDTASTGTTRDTYGARKKRERLLAPFNRHSVRGAWVERQRRKTVRAASPGPSNLVPSSTPFQQGTPYLTDLFQFSPANIRPSSRRVQRQNITQETASSAVEFLHLAFHHLFRHRLTHLFSCRCSSLFIFSRLTSPLPGPDLNEP</sequence>
<dbReference type="EMBL" id="ML119648">
    <property type="protein sequence ID" value="RPA86719.1"/>
    <property type="molecule type" value="Genomic_DNA"/>
</dbReference>
<feature type="region of interest" description="Disordered" evidence="1">
    <location>
        <begin position="63"/>
        <end position="82"/>
    </location>
</feature>
<evidence type="ECO:0000256" key="1">
    <source>
        <dbReference type="SAM" id="MobiDB-lite"/>
    </source>
</evidence>
<organism evidence="2 3">
    <name type="scientific">Ascobolus immersus RN42</name>
    <dbReference type="NCBI Taxonomy" id="1160509"/>
    <lineage>
        <taxon>Eukaryota</taxon>
        <taxon>Fungi</taxon>
        <taxon>Dikarya</taxon>
        <taxon>Ascomycota</taxon>
        <taxon>Pezizomycotina</taxon>
        <taxon>Pezizomycetes</taxon>
        <taxon>Pezizales</taxon>
        <taxon>Ascobolaceae</taxon>
        <taxon>Ascobolus</taxon>
    </lineage>
</organism>
<name>A0A3N4ILH1_ASCIM</name>
<feature type="compositionally biased region" description="Polar residues" evidence="1">
    <location>
        <begin position="73"/>
        <end position="82"/>
    </location>
</feature>
<evidence type="ECO:0000313" key="3">
    <source>
        <dbReference type="Proteomes" id="UP000275078"/>
    </source>
</evidence>
<proteinExistence type="predicted"/>
<evidence type="ECO:0000313" key="2">
    <source>
        <dbReference type="EMBL" id="RPA86719.1"/>
    </source>
</evidence>
<protein>
    <submittedName>
        <fullName evidence="2">Uncharacterized protein</fullName>
    </submittedName>
</protein>
<feature type="region of interest" description="Disordered" evidence="1">
    <location>
        <begin position="18"/>
        <end position="41"/>
    </location>
</feature>